<dbReference type="Gene3D" id="2.60.40.10">
    <property type="entry name" value="Immunoglobulins"/>
    <property type="match status" value="3"/>
</dbReference>
<dbReference type="InterPro" id="IPR008979">
    <property type="entry name" value="Galactose-bd-like_sf"/>
</dbReference>
<dbReference type="InterPro" id="IPR013783">
    <property type="entry name" value="Ig-like_fold"/>
</dbReference>
<dbReference type="PRINTS" id="PR00132">
    <property type="entry name" value="GLHYDRLASE2"/>
</dbReference>
<evidence type="ECO:0000313" key="10">
    <source>
        <dbReference type="Proteomes" id="UP000289794"/>
    </source>
</evidence>
<keyword evidence="3 9" id="KW-0326">Glycosidase</keyword>
<evidence type="ECO:0000256" key="2">
    <source>
        <dbReference type="ARBA" id="ARBA00022801"/>
    </source>
</evidence>
<dbReference type="PANTHER" id="PTHR42732:SF1">
    <property type="entry name" value="BETA-MANNOSIDASE"/>
    <property type="match status" value="1"/>
</dbReference>
<evidence type="ECO:0000313" key="9">
    <source>
        <dbReference type="EMBL" id="QBE95487.1"/>
    </source>
</evidence>
<dbReference type="AlphaFoldDB" id="A0A4P6LXA6"/>
<name>A0A4P6LXA6_9FIRM</name>
<reference evidence="9 10" key="1">
    <citation type="submission" date="2019-01" db="EMBL/GenBank/DDBJ databases">
        <title>PMF-metabolizing Aryl O-demethylase.</title>
        <authorList>
            <person name="Kim M."/>
        </authorList>
    </citation>
    <scope>NUCLEOTIDE SEQUENCE [LARGE SCALE GENOMIC DNA]</scope>
    <source>
        <strain evidence="9 10">PMF1</strain>
    </source>
</reference>
<evidence type="ECO:0000259" key="6">
    <source>
        <dbReference type="Pfam" id="PF02837"/>
    </source>
</evidence>
<feature type="domain" description="Glycosyl hydrolases family 2 sugar binding" evidence="6">
    <location>
        <begin position="60"/>
        <end position="152"/>
    </location>
</feature>
<sequence>MKINKWNDDWYVWANKDSFSLVWNIPENAKKVTLPHDAMVEQRAYAESPNGSSTGYRDGGTYTYVKKFQIGEEYRTRKVIIKFEGIYMNSFVYVNGQLAANRPYGYSTFYADIHPFLRYGEENELRVEVRNAGMSNSRWYSGSGIYRDVYWLESEFCHIVQEGVKITTEEADDAFAILKIETEIENSDAAARELSVEHVLDPANTECLDEKEHTVISGKIWLKGGEKKTLTLRTTIENPKLWSDEAPNLYCCTTKISENGTIVDSVEEMFGIRTISLDAKRGLRVNGQVIKLRGACVHHDNGLLGAVSYEQSEFRKVAKLKEAGFNAIRMSHHPMGQTLLRACDALGMYVMDETFDMWTRPKSDCDYGLFFGEWWERDVEAMVRKDYNHPSVILYSIGNEIPEVSSDAGTTIANQLNQKIKSLDTTRYTLLSMNGLYVLGDEVESVFADVAADLAREGKTDGNVNDMLTLLDGNMDRINNHPTMSKRLEKASVQVDIAGYNYMTERYESDVHTYPDRIIVGSETYPPQIAENWSYVEKYPAIIGDFTWTGWDYIGEAGIGVPGYEFGEGGFGAKFPCQLAYIGDMDITGFRRPMSYYREIVFGLRTEPYIAVQRPEHYGRFLMKTPWVMSDTIASWTFDEAFEGKPIVVEVYAGGDETELFVNGESIGKKNRHQDYLNRFVFETEYHAGEVTAVSYKNGEKIGRFSLLSAKKERVLNIEVEADCEFSDLEPLCYVNITLTDENGVIVDNENPAIAVNVEGAAKILGFGSSDPKPDFNYDDSYIKMFEGRAQLILEKYGDAMIYITEESGKKVKMKI</sequence>
<dbReference type="Gene3D" id="2.60.120.260">
    <property type="entry name" value="Galactose-binding domain-like"/>
    <property type="match status" value="1"/>
</dbReference>
<dbReference type="InterPro" id="IPR036156">
    <property type="entry name" value="Beta-gal/glucu_dom_sf"/>
</dbReference>
<dbReference type="Pfam" id="PF02837">
    <property type="entry name" value="Glyco_hydro_2_N"/>
    <property type="match status" value="1"/>
</dbReference>
<dbReference type="GO" id="GO:0005975">
    <property type="term" value="P:carbohydrate metabolic process"/>
    <property type="evidence" value="ECO:0007669"/>
    <property type="project" value="InterPro"/>
</dbReference>
<evidence type="ECO:0000259" key="8">
    <source>
        <dbReference type="Pfam" id="PF18565"/>
    </source>
</evidence>
<dbReference type="InterPro" id="IPR006102">
    <property type="entry name" value="Ig-like_GH2"/>
</dbReference>
<dbReference type="PANTHER" id="PTHR42732">
    <property type="entry name" value="BETA-GALACTOSIDASE"/>
    <property type="match status" value="1"/>
</dbReference>
<proteinExistence type="inferred from homology"/>
<accession>A0A4P6LXA6</accession>
<protein>
    <submittedName>
        <fullName evidence="9">Beta-galactosidase BoGH2A</fullName>
        <ecNumber evidence="9">3.2.1.23</ecNumber>
    </submittedName>
</protein>
<dbReference type="Pfam" id="PF02836">
    <property type="entry name" value="Glyco_hydro_2_C"/>
    <property type="match status" value="1"/>
</dbReference>
<dbReference type="InterPro" id="IPR006101">
    <property type="entry name" value="Glyco_hydro_2"/>
</dbReference>
<organism evidence="9 10">
    <name type="scientific">Blautia producta</name>
    <dbReference type="NCBI Taxonomy" id="33035"/>
    <lineage>
        <taxon>Bacteria</taxon>
        <taxon>Bacillati</taxon>
        <taxon>Bacillota</taxon>
        <taxon>Clostridia</taxon>
        <taxon>Lachnospirales</taxon>
        <taxon>Lachnospiraceae</taxon>
        <taxon>Blautia</taxon>
    </lineage>
</organism>
<gene>
    <name evidence="9" type="ORF">PMF13cell1_01008</name>
</gene>
<evidence type="ECO:0000259" key="4">
    <source>
        <dbReference type="Pfam" id="PF00703"/>
    </source>
</evidence>
<dbReference type="SUPFAM" id="SSF51445">
    <property type="entry name" value="(Trans)glycosidases"/>
    <property type="match status" value="1"/>
</dbReference>
<dbReference type="Pfam" id="PF18565">
    <property type="entry name" value="Glyco_hydro2_C5"/>
    <property type="match status" value="1"/>
</dbReference>
<dbReference type="SUPFAM" id="SSF49303">
    <property type="entry name" value="beta-Galactosidase/glucuronidase domain"/>
    <property type="match status" value="1"/>
</dbReference>
<evidence type="ECO:0000259" key="7">
    <source>
        <dbReference type="Pfam" id="PF16355"/>
    </source>
</evidence>
<dbReference type="InterPro" id="IPR006104">
    <property type="entry name" value="Glyco_hydro_2_N"/>
</dbReference>
<feature type="domain" description="DUF4982" evidence="7">
    <location>
        <begin position="644"/>
        <end position="702"/>
    </location>
</feature>
<dbReference type="Pfam" id="PF00703">
    <property type="entry name" value="Glyco_hydro_2"/>
    <property type="match status" value="1"/>
</dbReference>
<comment type="similarity">
    <text evidence="1">Belongs to the glycosyl hydrolase 2 family.</text>
</comment>
<dbReference type="Gene3D" id="3.20.20.80">
    <property type="entry name" value="Glycosidases"/>
    <property type="match status" value="1"/>
</dbReference>
<dbReference type="InterPro" id="IPR006103">
    <property type="entry name" value="Glyco_hydro_2_cat"/>
</dbReference>
<dbReference type="InterPro" id="IPR017853">
    <property type="entry name" value="GH"/>
</dbReference>
<dbReference type="InterPro" id="IPR032311">
    <property type="entry name" value="DUF4982"/>
</dbReference>
<dbReference type="EMBL" id="CP035945">
    <property type="protein sequence ID" value="QBE95487.1"/>
    <property type="molecule type" value="Genomic_DNA"/>
</dbReference>
<dbReference type="GO" id="GO:0004565">
    <property type="term" value="F:beta-galactosidase activity"/>
    <property type="evidence" value="ECO:0007669"/>
    <property type="project" value="UniProtKB-EC"/>
</dbReference>
<dbReference type="Pfam" id="PF16355">
    <property type="entry name" value="DUF4982"/>
    <property type="match status" value="1"/>
</dbReference>
<dbReference type="Proteomes" id="UP000289794">
    <property type="component" value="Chromosome"/>
</dbReference>
<evidence type="ECO:0000256" key="1">
    <source>
        <dbReference type="ARBA" id="ARBA00007401"/>
    </source>
</evidence>
<dbReference type="InterPro" id="IPR051913">
    <property type="entry name" value="GH2_Domain-Containing"/>
</dbReference>
<evidence type="ECO:0000259" key="5">
    <source>
        <dbReference type="Pfam" id="PF02836"/>
    </source>
</evidence>
<dbReference type="RefSeq" id="WP_130180022.1">
    <property type="nucleotide sequence ID" value="NZ_CP035945.1"/>
</dbReference>
<evidence type="ECO:0000256" key="3">
    <source>
        <dbReference type="ARBA" id="ARBA00023295"/>
    </source>
</evidence>
<dbReference type="KEGG" id="bpro:PMF13cell1_01008"/>
<feature type="domain" description="Glycoside hydrolase family 2 catalytic" evidence="5">
    <location>
        <begin position="283"/>
        <end position="434"/>
    </location>
</feature>
<feature type="domain" description="Glycoside hydrolase family 2 immunoglobulin-like beta-sandwich" evidence="4">
    <location>
        <begin position="162"/>
        <end position="273"/>
    </location>
</feature>
<dbReference type="InterPro" id="IPR040605">
    <property type="entry name" value="Glyco_hydro2_dom5"/>
</dbReference>
<dbReference type="EC" id="3.2.1.23" evidence="9"/>
<feature type="domain" description="Glycoside hydrolase family 2" evidence="8">
    <location>
        <begin position="727"/>
        <end position="798"/>
    </location>
</feature>
<dbReference type="SUPFAM" id="SSF49785">
    <property type="entry name" value="Galactose-binding domain-like"/>
    <property type="match status" value="1"/>
</dbReference>
<keyword evidence="2 9" id="KW-0378">Hydrolase</keyword>